<sequence length="83" mass="9281">MSDCEAASMRPAYALVLAFTCMTMSGLVKASNSLKSVDYEVFGRVQGVCFRMMVPESIRLKLPCSTEKITIADDCWDIYYYAS</sequence>
<protein>
    <recommendedName>
        <fullName evidence="3">Acylphosphatase</fullName>
    </recommendedName>
</protein>
<name>A0AAV7CFV5_ENGPU</name>
<gene>
    <name evidence="1" type="ORF">GDO81_008580</name>
</gene>
<reference evidence="1" key="1">
    <citation type="thesis" date="2020" institute="ProQuest LLC" country="789 East Eisenhower Parkway, Ann Arbor, MI, USA">
        <title>Comparative Genomics and Chromosome Evolution.</title>
        <authorList>
            <person name="Mudd A.B."/>
        </authorList>
    </citation>
    <scope>NUCLEOTIDE SEQUENCE</scope>
    <source>
        <strain evidence="1">237g6f4</strain>
        <tissue evidence="1">Blood</tissue>
    </source>
</reference>
<evidence type="ECO:0000313" key="2">
    <source>
        <dbReference type="Proteomes" id="UP000824782"/>
    </source>
</evidence>
<dbReference type="Proteomes" id="UP000824782">
    <property type="component" value="Unassembled WGS sequence"/>
</dbReference>
<dbReference type="InterPro" id="IPR017968">
    <property type="entry name" value="Acylphosphatase_CS"/>
</dbReference>
<dbReference type="AlphaFoldDB" id="A0AAV7CFV5"/>
<organism evidence="1 2">
    <name type="scientific">Engystomops pustulosus</name>
    <name type="common">Tungara frog</name>
    <name type="synonym">Physalaemus pustulosus</name>
    <dbReference type="NCBI Taxonomy" id="76066"/>
    <lineage>
        <taxon>Eukaryota</taxon>
        <taxon>Metazoa</taxon>
        <taxon>Chordata</taxon>
        <taxon>Craniata</taxon>
        <taxon>Vertebrata</taxon>
        <taxon>Euteleostomi</taxon>
        <taxon>Amphibia</taxon>
        <taxon>Batrachia</taxon>
        <taxon>Anura</taxon>
        <taxon>Neobatrachia</taxon>
        <taxon>Hyloidea</taxon>
        <taxon>Leptodactylidae</taxon>
        <taxon>Leiuperinae</taxon>
        <taxon>Engystomops</taxon>
    </lineage>
</organism>
<keyword evidence="2" id="KW-1185">Reference proteome</keyword>
<dbReference type="PROSITE" id="PS00150">
    <property type="entry name" value="ACYLPHOSPHATASE_1"/>
    <property type="match status" value="1"/>
</dbReference>
<dbReference type="EMBL" id="WNYA01000003">
    <property type="protein sequence ID" value="KAG8583870.1"/>
    <property type="molecule type" value="Genomic_DNA"/>
</dbReference>
<proteinExistence type="predicted"/>
<evidence type="ECO:0008006" key="3">
    <source>
        <dbReference type="Google" id="ProtNLM"/>
    </source>
</evidence>
<dbReference type="Gene3D" id="3.30.70.100">
    <property type="match status" value="1"/>
</dbReference>
<accession>A0AAV7CFV5</accession>
<evidence type="ECO:0000313" key="1">
    <source>
        <dbReference type="EMBL" id="KAG8583870.1"/>
    </source>
</evidence>
<comment type="caution">
    <text evidence="1">The sequence shown here is derived from an EMBL/GenBank/DDBJ whole genome shotgun (WGS) entry which is preliminary data.</text>
</comment>